<sequence length="1513" mass="168811">MNLQERLALNTDLDCAVANHFNLRPTLYEVCARLLVEQWPNTLLSLHDPLSLFLVSTGGTPEKTYVRPLHQVFAERFCRGATLNLTPGEDFLSLNQDTNPQAAIDIDLHLIEHLINECGPLLLERYLNALVTFWSDADPSGLTPWQWFANYFKQHFKSAIDIGFETGTLSSIATATASLIYAYPSPQERAPWSNVDKLELQHLELDTSASAYLDVDLASALLLDHLDSAPERCVTLVYTTSAQLLPIASRQALLDGLGRLWPAASTPRPTLELSPATTNCFEAQARGVLHQQLRTITALMQQYQSEYSAPLMALELDRLTSMIGLCSATEQAFRKQLAVHLPDWLRNAAGPLMRRYGTMLLDAAQGYEDAQGQFWLDGIDDAETFSYRQLAHQIGIDHPGNELEVRDVVVINHQVEAAAIPSQGSLIFDGTIHPVRFSLAQLAIGNLGLLAPGRVELLSASGKTLPTWMNEHYLRTLVTTLDIGMTYPQMLQLNMLDDVSQRQRRQRLLDGQLRTQIPALALELHLRDNSLSEAAVNGICQVFQTLPQPTAPTWVMRPLGLISQAGASPDLLHNAWLIETQAPEGSACILYRPLHSQSLLEFSDRLALFVAISDPGELQEDLLQRLPEASRRIYAHGGFIEPHLYFSVEDDFAVPFARPAPARLSREAPVIDIGATLYQACVEETISNFKAQSSSTAATRHKRWQALGWLLFNTLLPLAGGTLAKAAWLVQMGVALAEFINSDAQRDPVGHRISLINLLVNVAVLLFSHSYQGLSLDTQEVEPLPATPPDQQLIPLLPAQPSESPLELSWARPDHTLNAAQRIALVTLASSISPSQLDSPVPSGPLRGLFLHNDQLWVNLDNHIYRIEIDPVSEQPRIVGASSTDAPGPWLRRDEIGRWQLDLSLRLRGGMPLGKQLAQAEQQRAQANSALKAALAISLKQMKDGKAARDLTLSLAESITAESHLRQVLTKTQGYAQFFAELLRNLEESNNISAFKEYKVVRATALYESIRCELSSYASLKKLFQPLRSQMLELSRQPSESATYSQADSRIIRERLDAMAPLLDQLIVATEALTLRRNQLSRLASRQQAKITALNEHAQTIREDASEHLTWRYLRVENNFNRLSLLYPLDDQATFWINRSWENFNLSITQRLRLTDLEQPAAELSVRLLRSIEEQLGATLRQLDNLKSLLDEPAALQALSELRRGVEQVANGVRQDLAELPDYPPYSSVNQLRGQAPGLIETTEHGLLLAEPRVGDDSLVDIPGPDNKTPARTYRREQDDWVEVPSNPPPGTSHSTSRSLKRLLKDSRTRMANARKVLESLQTPASASYLPVEIEELLEHQQSLLESERQAIEQHLTNDNQTDEAAHTDDAALLMKSLDELAETLKTQALELRTQAALRQKPRMAEVQYLIDQGQVQVRSVGRRHRLLKVKGRPEDFLDEYEISHQDTGLWYAHFHYPAMDTPRQDFIVGHLKTSAQRHAAGPSMTDASTGKTIDIYRAPITSASAAKYFFSL</sequence>
<keyword evidence="2" id="KW-1185">Reference proteome</keyword>
<accession>A0ACC7LZ38</accession>
<reference evidence="1" key="1">
    <citation type="submission" date="2024-10" db="EMBL/GenBank/DDBJ databases">
        <title>Aeromonas and Pseudomonas from the Cagarras Archipelago, Rio de Janeiro, Brazil.</title>
        <authorList>
            <person name="Canellas A.L.B."/>
            <person name="Laport M.S."/>
        </authorList>
    </citation>
    <scope>NUCLEOTIDE SEQUENCE</scope>
    <source>
        <strain evidence="1">ACP-7</strain>
    </source>
</reference>
<dbReference type="Proteomes" id="UP001615411">
    <property type="component" value="Unassembled WGS sequence"/>
</dbReference>
<name>A0ACC7LZ38_9PSED</name>
<gene>
    <name evidence="1" type="ORF">ACIKP7_16935</name>
</gene>
<proteinExistence type="predicted"/>
<protein>
    <submittedName>
        <fullName evidence="1">Uncharacterized protein</fullName>
    </submittedName>
</protein>
<organism evidence="1 2">
    <name type="scientific">Pseudomonas caricapapayae</name>
    <dbReference type="NCBI Taxonomy" id="46678"/>
    <lineage>
        <taxon>Bacteria</taxon>
        <taxon>Pseudomonadati</taxon>
        <taxon>Pseudomonadota</taxon>
        <taxon>Gammaproteobacteria</taxon>
        <taxon>Pseudomonadales</taxon>
        <taxon>Pseudomonadaceae</taxon>
        <taxon>Pseudomonas</taxon>
    </lineage>
</organism>
<evidence type="ECO:0000313" key="2">
    <source>
        <dbReference type="Proteomes" id="UP001615411"/>
    </source>
</evidence>
<dbReference type="EMBL" id="JBIUGF010000054">
    <property type="protein sequence ID" value="MFJ1339809.1"/>
    <property type="molecule type" value="Genomic_DNA"/>
</dbReference>
<comment type="caution">
    <text evidence="1">The sequence shown here is derived from an EMBL/GenBank/DDBJ whole genome shotgun (WGS) entry which is preliminary data.</text>
</comment>
<evidence type="ECO:0000313" key="1">
    <source>
        <dbReference type="EMBL" id="MFJ1339809.1"/>
    </source>
</evidence>